<accession>A0ABP6QED0</accession>
<name>A0ABP6QED0_9ACTN</name>
<evidence type="ECO:0000256" key="1">
    <source>
        <dbReference type="ARBA" id="ARBA00008710"/>
    </source>
</evidence>
<dbReference type="InterPro" id="IPR004378">
    <property type="entry name" value="F420H2_quin_Rdtase"/>
</dbReference>
<reference evidence="4" key="1">
    <citation type="journal article" date="2019" name="Int. J. Syst. Evol. Microbiol.">
        <title>The Global Catalogue of Microorganisms (GCM) 10K type strain sequencing project: providing services to taxonomists for standard genome sequencing and annotation.</title>
        <authorList>
            <consortium name="The Broad Institute Genomics Platform"/>
            <consortium name="The Broad Institute Genome Sequencing Center for Infectious Disease"/>
            <person name="Wu L."/>
            <person name="Ma J."/>
        </authorList>
    </citation>
    <scope>NUCLEOTIDE SEQUENCE [LARGE SCALE GENOMIC DNA]</scope>
    <source>
        <strain evidence="4">JCM 9377</strain>
    </source>
</reference>
<dbReference type="InterPro" id="IPR012349">
    <property type="entry name" value="Split_barrel_FMN-bd"/>
</dbReference>
<dbReference type="Proteomes" id="UP001501237">
    <property type="component" value="Unassembled WGS sequence"/>
</dbReference>
<comment type="similarity">
    <text evidence="1">Belongs to the F420H(2)-dependent quinone reductase family.</text>
</comment>
<dbReference type="Gene3D" id="2.30.110.10">
    <property type="entry name" value="Electron Transport, Fmn-binding Protein, Chain A"/>
    <property type="match status" value="1"/>
</dbReference>
<gene>
    <name evidence="3" type="ORF">GCM10010468_29900</name>
</gene>
<organism evidence="3 4">
    <name type="scientific">Actinocorallia longicatena</name>
    <dbReference type="NCBI Taxonomy" id="111803"/>
    <lineage>
        <taxon>Bacteria</taxon>
        <taxon>Bacillati</taxon>
        <taxon>Actinomycetota</taxon>
        <taxon>Actinomycetes</taxon>
        <taxon>Streptosporangiales</taxon>
        <taxon>Thermomonosporaceae</taxon>
        <taxon>Actinocorallia</taxon>
    </lineage>
</organism>
<keyword evidence="4" id="KW-1185">Reference proteome</keyword>
<sequence length="164" mass="18318">MGRFSLPEQAPQGLDSPVTNRVIKVMARLQVRVFTLTNGRVGSKWRVGAGFRKPVPTLLLEHRGRKSGRLFTTPLLFLEDGTDLVIVASQGGLPKNPQWYHNLLADPATRVHLRGRRDVAVVAREATGPERDALWPRLVELYADFAKYASWTDRDIPVVILAPS</sequence>
<dbReference type="NCBIfam" id="TIGR00026">
    <property type="entry name" value="hi_GC_TIGR00026"/>
    <property type="match status" value="1"/>
</dbReference>
<dbReference type="PANTHER" id="PTHR39428:SF3">
    <property type="entry name" value="DEAZAFLAVIN-DEPENDENT NITROREDUCTASE"/>
    <property type="match status" value="1"/>
</dbReference>
<evidence type="ECO:0000256" key="2">
    <source>
        <dbReference type="ARBA" id="ARBA00049106"/>
    </source>
</evidence>
<dbReference type="Pfam" id="PF04075">
    <property type="entry name" value="F420H2_quin_red"/>
    <property type="match status" value="1"/>
</dbReference>
<dbReference type="EMBL" id="BAAAUV010000006">
    <property type="protein sequence ID" value="GAA3211285.1"/>
    <property type="molecule type" value="Genomic_DNA"/>
</dbReference>
<evidence type="ECO:0000313" key="3">
    <source>
        <dbReference type="EMBL" id="GAA3211285.1"/>
    </source>
</evidence>
<evidence type="ECO:0000313" key="4">
    <source>
        <dbReference type="Proteomes" id="UP001501237"/>
    </source>
</evidence>
<dbReference type="RefSeq" id="WP_344828155.1">
    <property type="nucleotide sequence ID" value="NZ_BAAAUV010000006.1"/>
</dbReference>
<proteinExistence type="inferred from homology"/>
<protein>
    <submittedName>
        <fullName evidence="3">Nitroreductase family deazaflavin-dependent oxidoreductase</fullName>
    </submittedName>
</protein>
<comment type="caution">
    <text evidence="3">The sequence shown here is derived from an EMBL/GenBank/DDBJ whole genome shotgun (WGS) entry which is preliminary data.</text>
</comment>
<dbReference type="PANTHER" id="PTHR39428">
    <property type="entry name" value="F420H(2)-DEPENDENT QUINONE REDUCTASE RV1261C"/>
    <property type="match status" value="1"/>
</dbReference>
<comment type="catalytic activity">
    <reaction evidence="2">
        <text>oxidized coenzyme F420-(gamma-L-Glu)(n) + a quinol + H(+) = reduced coenzyme F420-(gamma-L-Glu)(n) + a quinone</text>
        <dbReference type="Rhea" id="RHEA:39663"/>
        <dbReference type="Rhea" id="RHEA-COMP:12939"/>
        <dbReference type="Rhea" id="RHEA-COMP:14378"/>
        <dbReference type="ChEBI" id="CHEBI:15378"/>
        <dbReference type="ChEBI" id="CHEBI:24646"/>
        <dbReference type="ChEBI" id="CHEBI:132124"/>
        <dbReference type="ChEBI" id="CHEBI:133980"/>
        <dbReference type="ChEBI" id="CHEBI:139511"/>
    </reaction>
</comment>